<dbReference type="InterPro" id="IPR010852">
    <property type="entry name" value="ABATE"/>
</dbReference>
<name>A0ABV5KN76_9BACL</name>
<accession>A0ABV5KN76</accession>
<dbReference type="EMBL" id="JBHMDO010000022">
    <property type="protein sequence ID" value="MFB9326667.1"/>
    <property type="molecule type" value="Genomic_DNA"/>
</dbReference>
<protein>
    <submittedName>
        <fullName evidence="2">CGNR zinc finger domain-containing protein</fullName>
    </submittedName>
</protein>
<keyword evidence="3" id="KW-1185">Reference proteome</keyword>
<dbReference type="PANTHER" id="PTHR35525">
    <property type="entry name" value="BLL6575 PROTEIN"/>
    <property type="match status" value="1"/>
</dbReference>
<dbReference type="SUPFAM" id="SSF160904">
    <property type="entry name" value="Jann2411-like"/>
    <property type="match status" value="1"/>
</dbReference>
<evidence type="ECO:0000259" key="1">
    <source>
        <dbReference type="Pfam" id="PF11706"/>
    </source>
</evidence>
<feature type="domain" description="Zinc finger CGNR" evidence="1">
    <location>
        <begin position="156"/>
        <end position="198"/>
    </location>
</feature>
<dbReference type="Proteomes" id="UP001589747">
    <property type="component" value="Unassembled WGS sequence"/>
</dbReference>
<organism evidence="2 3">
    <name type="scientific">Paenibacillus aurantiacus</name>
    <dbReference type="NCBI Taxonomy" id="1936118"/>
    <lineage>
        <taxon>Bacteria</taxon>
        <taxon>Bacillati</taxon>
        <taxon>Bacillota</taxon>
        <taxon>Bacilli</taxon>
        <taxon>Bacillales</taxon>
        <taxon>Paenibacillaceae</taxon>
        <taxon>Paenibacillus</taxon>
    </lineage>
</organism>
<reference evidence="2 3" key="1">
    <citation type="submission" date="2024-09" db="EMBL/GenBank/DDBJ databases">
        <authorList>
            <person name="Sun Q."/>
            <person name="Mori K."/>
        </authorList>
    </citation>
    <scope>NUCLEOTIDE SEQUENCE [LARGE SCALE GENOMIC DNA]</scope>
    <source>
        <strain evidence="2 3">TISTR 2452</strain>
    </source>
</reference>
<evidence type="ECO:0000313" key="3">
    <source>
        <dbReference type="Proteomes" id="UP001589747"/>
    </source>
</evidence>
<dbReference type="InterPro" id="IPR021005">
    <property type="entry name" value="Znf_CGNR"/>
</dbReference>
<dbReference type="Pfam" id="PF11706">
    <property type="entry name" value="zf-CGNR"/>
    <property type="match status" value="1"/>
</dbReference>
<dbReference type="PANTHER" id="PTHR35525:SF3">
    <property type="entry name" value="BLL6575 PROTEIN"/>
    <property type="match status" value="1"/>
</dbReference>
<dbReference type="Pfam" id="PF07336">
    <property type="entry name" value="ABATE"/>
    <property type="match status" value="1"/>
</dbReference>
<dbReference type="InterPro" id="IPR023286">
    <property type="entry name" value="ABATE_dom_sf"/>
</dbReference>
<dbReference type="RefSeq" id="WP_377494182.1">
    <property type="nucleotide sequence ID" value="NZ_JBHMDO010000022.1"/>
</dbReference>
<comment type="caution">
    <text evidence="2">The sequence shown here is derived from an EMBL/GenBank/DDBJ whole genome shotgun (WGS) entry which is preliminary data.</text>
</comment>
<proteinExistence type="predicted"/>
<dbReference type="Gene3D" id="1.10.3300.10">
    <property type="entry name" value="Jann2411-like domain"/>
    <property type="match status" value="1"/>
</dbReference>
<sequence length="208" mass="23542">MPKIIPPTFLFIGNEPMLDFTNTFMMAGGQPLDLLTDFDALLEWLDKAGLLTEEGTAAWMTWGEAAKERAHGAAIELRRHLLSIIRSVMEGEPVDAANLSAINGLIAHQAFATRLYVDGGIFREDRRRLIREPLDLLAPVAESAARFLSRNEPHLLRKCENPECVLHFYDNSKNGTRRWCSPKTCGNRMKVTAFLERRRAQNQSKSEF</sequence>
<evidence type="ECO:0000313" key="2">
    <source>
        <dbReference type="EMBL" id="MFB9326667.1"/>
    </source>
</evidence>
<gene>
    <name evidence="2" type="ORF">ACFFSY_12150</name>
</gene>